<feature type="repeat" description="Filamin" evidence="3">
    <location>
        <begin position="137"/>
        <end position="229"/>
    </location>
</feature>
<name>A0A8J9VVY8_9NEOP</name>
<dbReference type="PANTHER" id="PTHR38537:SF8">
    <property type="entry name" value="FILAMIN-A"/>
    <property type="match status" value="1"/>
</dbReference>
<dbReference type="InterPro" id="IPR014756">
    <property type="entry name" value="Ig_E-set"/>
</dbReference>
<keyword evidence="5" id="KW-1185">Reference proteome</keyword>
<feature type="non-terminal residue" evidence="4">
    <location>
        <position position="248"/>
    </location>
</feature>
<proteinExistence type="inferred from homology"/>
<feature type="repeat" description="Filamin" evidence="3">
    <location>
        <begin position="82"/>
        <end position="137"/>
    </location>
</feature>
<organism evidence="4 5">
    <name type="scientific">Brenthis ino</name>
    <name type="common">lesser marbled fritillary</name>
    <dbReference type="NCBI Taxonomy" id="405034"/>
    <lineage>
        <taxon>Eukaryota</taxon>
        <taxon>Metazoa</taxon>
        <taxon>Ecdysozoa</taxon>
        <taxon>Arthropoda</taxon>
        <taxon>Hexapoda</taxon>
        <taxon>Insecta</taxon>
        <taxon>Pterygota</taxon>
        <taxon>Neoptera</taxon>
        <taxon>Endopterygota</taxon>
        <taxon>Lepidoptera</taxon>
        <taxon>Glossata</taxon>
        <taxon>Ditrysia</taxon>
        <taxon>Papilionoidea</taxon>
        <taxon>Nymphalidae</taxon>
        <taxon>Heliconiinae</taxon>
        <taxon>Argynnini</taxon>
        <taxon>Brenthis</taxon>
    </lineage>
</organism>
<dbReference type="GO" id="GO:0051015">
    <property type="term" value="F:actin filament binding"/>
    <property type="evidence" value="ECO:0007669"/>
    <property type="project" value="InterPro"/>
</dbReference>
<evidence type="ECO:0000313" key="5">
    <source>
        <dbReference type="Proteomes" id="UP000838878"/>
    </source>
</evidence>
<dbReference type="EMBL" id="OV170229">
    <property type="protein sequence ID" value="CAH0731513.1"/>
    <property type="molecule type" value="Genomic_DNA"/>
</dbReference>
<sequence length="248" mass="27485">MAFMSGLWNSIVGGNEKEVNWNDVSVFYFDNKKKYFSVSEIDKEVTPIVFSESHKITFNKTGLGLSYTPLNFITIFHIDTRKAEVKMPSGHIDQPVIEDNRDGTVSIKYDPREEGVHELFVKYNGEHVQGSPYKFHVDSISSGYVTAYGPGLTNGVSGEPSQFTISTKGAGAGGLSMAVEGPSKAEITCHDNKDGTVAVSYLPTAPGEYKISVRFGDKHIKGSPFLAKVIFIFKIYYLSCIFDRFFTN</sequence>
<dbReference type="InterPro" id="IPR001298">
    <property type="entry name" value="Filamin/ABP280_rpt"/>
</dbReference>
<gene>
    <name evidence="4" type="ORF">BINO364_LOCUS16361</name>
</gene>
<dbReference type="PANTHER" id="PTHR38537">
    <property type="entry name" value="JITTERBUG, ISOFORM N"/>
    <property type="match status" value="1"/>
</dbReference>
<keyword evidence="2" id="KW-0677">Repeat</keyword>
<dbReference type="AlphaFoldDB" id="A0A8J9VVY8"/>
<dbReference type="SUPFAM" id="SSF81296">
    <property type="entry name" value="E set domains"/>
    <property type="match status" value="2"/>
</dbReference>
<comment type="similarity">
    <text evidence="1">Belongs to the filamin family.</text>
</comment>
<evidence type="ECO:0000313" key="4">
    <source>
        <dbReference type="EMBL" id="CAH0731513.1"/>
    </source>
</evidence>
<evidence type="ECO:0000256" key="3">
    <source>
        <dbReference type="PROSITE-ProRule" id="PRU00087"/>
    </source>
</evidence>
<dbReference type="Proteomes" id="UP000838878">
    <property type="component" value="Chromosome 9"/>
</dbReference>
<dbReference type="FunFam" id="2.60.40.10:FF:000007">
    <property type="entry name" value="Filamin-B isoform C"/>
    <property type="match status" value="1"/>
</dbReference>
<accession>A0A8J9VVY8</accession>
<evidence type="ECO:0000256" key="2">
    <source>
        <dbReference type="ARBA" id="ARBA00022737"/>
    </source>
</evidence>
<evidence type="ECO:0000256" key="1">
    <source>
        <dbReference type="ARBA" id="ARBA00009238"/>
    </source>
</evidence>
<evidence type="ECO:0008006" key="6">
    <source>
        <dbReference type="Google" id="ProtNLM"/>
    </source>
</evidence>
<dbReference type="SMART" id="SM00557">
    <property type="entry name" value="IG_FLMN"/>
    <property type="match status" value="2"/>
</dbReference>
<reference evidence="4" key="1">
    <citation type="submission" date="2021-12" db="EMBL/GenBank/DDBJ databases">
        <authorList>
            <person name="Martin H S."/>
        </authorList>
    </citation>
    <scope>NUCLEOTIDE SEQUENCE</scope>
</reference>
<dbReference type="InterPro" id="IPR044801">
    <property type="entry name" value="Filamin"/>
</dbReference>
<dbReference type="InterPro" id="IPR013783">
    <property type="entry name" value="Ig-like_fold"/>
</dbReference>
<dbReference type="PROSITE" id="PS50194">
    <property type="entry name" value="FILAMIN_REPEAT"/>
    <property type="match status" value="2"/>
</dbReference>
<dbReference type="OrthoDB" id="5334309at2759"/>
<dbReference type="Pfam" id="PF00630">
    <property type="entry name" value="Filamin"/>
    <property type="match status" value="2"/>
</dbReference>
<dbReference type="Gene3D" id="2.60.40.10">
    <property type="entry name" value="Immunoglobulins"/>
    <property type="match status" value="2"/>
</dbReference>
<dbReference type="InterPro" id="IPR017868">
    <property type="entry name" value="Filamin/ABP280_repeat-like"/>
</dbReference>
<dbReference type="GO" id="GO:0030036">
    <property type="term" value="P:actin cytoskeleton organization"/>
    <property type="evidence" value="ECO:0007669"/>
    <property type="project" value="InterPro"/>
</dbReference>
<protein>
    <recommendedName>
        <fullName evidence="6">Filamin</fullName>
    </recommendedName>
</protein>